<dbReference type="EMBL" id="WPNZ01000015">
    <property type="protein sequence ID" value="MVO88128.1"/>
    <property type="molecule type" value="Genomic_DNA"/>
</dbReference>
<sequence>MAALPALPPRCAPLLHLEGRGRGGTERRGSTVVYASERDERANIPARLPTPRPAEDARATTPSAHEAAAAAHGGLIGAADMRAIQGSAGNAAANGALVAQRQARGAHRAGGAQQAHRTPPVQRTGRGGSSNVLSNDARHFGPGGLRPPHQEDQENLNRVFPKNRDGSFQQFPDPTATGYAIVGQLTQRLNKIDPKGAMASSGRAADWVKGINPRRDEAGGAYRRNCGDAARSFIASWSGNPTVAAGVHNSGPRDVEEGGNDRTAAMLRTTWRSSIREATEGERVESVWQVVASRLTGAGHGACSVVVFQREETGLVHAVCGVNHGGKVVWVDPQLGRVSSIPMYKGAHYMSITLDPQFAPVDAPAPDPTALSLT</sequence>
<dbReference type="InterPro" id="IPR028908">
    <property type="entry name" value="Tox-PL_dom"/>
</dbReference>
<comment type="caution">
    <text evidence="3">The sequence shown here is derived from an EMBL/GenBank/DDBJ whole genome shotgun (WGS) entry which is preliminary data.</text>
</comment>
<evidence type="ECO:0000313" key="4">
    <source>
        <dbReference type="Proteomes" id="UP000483802"/>
    </source>
</evidence>
<evidence type="ECO:0000259" key="2">
    <source>
        <dbReference type="Pfam" id="PF15644"/>
    </source>
</evidence>
<proteinExistence type="predicted"/>
<dbReference type="Proteomes" id="UP000483802">
    <property type="component" value="Unassembled WGS sequence"/>
</dbReference>
<organism evidence="3 4">
    <name type="scientific">Streptomyces typhae</name>
    <dbReference type="NCBI Taxonomy" id="2681492"/>
    <lineage>
        <taxon>Bacteria</taxon>
        <taxon>Bacillati</taxon>
        <taxon>Actinomycetota</taxon>
        <taxon>Actinomycetes</taxon>
        <taxon>Kitasatosporales</taxon>
        <taxon>Streptomycetaceae</taxon>
        <taxon>Streptomyces</taxon>
    </lineage>
</organism>
<name>A0A6L6X2Q4_9ACTN</name>
<accession>A0A6L6X2Q4</accession>
<feature type="compositionally biased region" description="Low complexity" evidence="1">
    <location>
        <begin position="102"/>
        <end position="117"/>
    </location>
</feature>
<dbReference type="AlphaFoldDB" id="A0A6L6X2Q4"/>
<protein>
    <recommendedName>
        <fullName evidence="2">Tox-PL domain-containing protein</fullName>
    </recommendedName>
</protein>
<feature type="domain" description="Tox-PL" evidence="2">
    <location>
        <begin position="225"/>
        <end position="336"/>
    </location>
</feature>
<gene>
    <name evidence="3" type="ORF">GPA10_26065</name>
</gene>
<keyword evidence="4" id="KW-1185">Reference proteome</keyword>
<reference evidence="3 4" key="1">
    <citation type="submission" date="2019-11" db="EMBL/GenBank/DDBJ databases">
        <title>Streptomyces typhae sp. nov., a novel endophytic actinomycete isolated from the root of cattail pollen (Typha angustifolia L.).</title>
        <authorList>
            <person name="Peng C."/>
        </authorList>
    </citation>
    <scope>NUCLEOTIDE SEQUENCE [LARGE SCALE GENOMIC DNA]</scope>
    <source>
        <strain evidence="4">p1417</strain>
    </source>
</reference>
<dbReference type="Pfam" id="PF15644">
    <property type="entry name" value="Gln_amidase"/>
    <property type="match status" value="1"/>
</dbReference>
<feature type="region of interest" description="Disordered" evidence="1">
    <location>
        <begin position="102"/>
        <end position="152"/>
    </location>
</feature>
<feature type="region of interest" description="Disordered" evidence="1">
    <location>
        <begin position="38"/>
        <end position="63"/>
    </location>
</feature>
<evidence type="ECO:0000313" key="3">
    <source>
        <dbReference type="EMBL" id="MVO88128.1"/>
    </source>
</evidence>
<evidence type="ECO:0000256" key="1">
    <source>
        <dbReference type="SAM" id="MobiDB-lite"/>
    </source>
</evidence>